<reference evidence="1 2" key="1">
    <citation type="submission" date="2021-06" db="EMBL/GenBank/DDBJ databases">
        <authorList>
            <person name="Kallberg Y."/>
            <person name="Tangrot J."/>
            <person name="Rosling A."/>
        </authorList>
    </citation>
    <scope>NUCLEOTIDE SEQUENCE [LARGE SCALE GENOMIC DNA]</scope>
    <source>
        <strain evidence="1 2">120-4 pot B 10/14</strain>
    </source>
</reference>
<proteinExistence type="predicted"/>
<accession>A0ABN7VWV1</accession>
<keyword evidence="2" id="KW-1185">Reference proteome</keyword>
<organism evidence="1 2">
    <name type="scientific">Gigaspora margarita</name>
    <dbReference type="NCBI Taxonomy" id="4874"/>
    <lineage>
        <taxon>Eukaryota</taxon>
        <taxon>Fungi</taxon>
        <taxon>Fungi incertae sedis</taxon>
        <taxon>Mucoromycota</taxon>
        <taxon>Glomeromycotina</taxon>
        <taxon>Glomeromycetes</taxon>
        <taxon>Diversisporales</taxon>
        <taxon>Gigasporaceae</taxon>
        <taxon>Gigaspora</taxon>
    </lineage>
</organism>
<comment type="caution">
    <text evidence="1">The sequence shown here is derived from an EMBL/GenBank/DDBJ whole genome shotgun (WGS) entry which is preliminary data.</text>
</comment>
<protein>
    <submittedName>
        <fullName evidence="1">16428_t:CDS:1</fullName>
    </submittedName>
</protein>
<evidence type="ECO:0000313" key="1">
    <source>
        <dbReference type="EMBL" id="CAG8803646.1"/>
    </source>
</evidence>
<dbReference type="Proteomes" id="UP000789901">
    <property type="component" value="Unassembled WGS sequence"/>
</dbReference>
<name>A0ABN7VWV1_GIGMA</name>
<feature type="non-terminal residue" evidence="1">
    <location>
        <position position="205"/>
    </location>
</feature>
<sequence>MLLKSSFLNLLTSYSHDVKVDWIGVPVPKDITVGQFYDDLIAGKIGSEVRLYNEDHLQPIKAEFSSNITGPFNVVSMECNMIEAIEVWGNRVQYYQTNSSTSLLSKTPINIFSQIMNDVTSLNNLPTFTVSEHSNALEKLRYDIVEWIRENNGGWSKDTAMTTGKEFVKDLAAALWYVDKCDPEKLKNRSCNIPVEMEQFTGRYD</sequence>
<gene>
    <name evidence="1" type="ORF">GMARGA_LOCUS23698</name>
</gene>
<dbReference type="EMBL" id="CAJVQB010024226">
    <property type="protein sequence ID" value="CAG8803646.1"/>
    <property type="molecule type" value="Genomic_DNA"/>
</dbReference>
<evidence type="ECO:0000313" key="2">
    <source>
        <dbReference type="Proteomes" id="UP000789901"/>
    </source>
</evidence>